<sequence>MMLEEYVPSEFVRKHLLNMKQNVMMIQFRKKLWHVKFSSHASSVSGVLAGGWTSFATENELQLGDICIFELVNKEDAILDLHVFRNHCKLMH</sequence>
<keyword evidence="3" id="KW-0238">DNA-binding</keyword>
<dbReference type="Gene3D" id="2.40.330.10">
    <property type="entry name" value="DNA-binding pseudobarrel domain"/>
    <property type="match status" value="1"/>
</dbReference>
<dbReference type="SUPFAM" id="SSF101936">
    <property type="entry name" value="DNA-binding pseudobarrel domain"/>
    <property type="match status" value="1"/>
</dbReference>
<dbReference type="Proteomes" id="UP001603857">
    <property type="component" value="Unassembled WGS sequence"/>
</dbReference>
<protein>
    <recommendedName>
        <fullName evidence="6">TF-B3 domain-containing protein</fullName>
    </recommendedName>
</protein>
<evidence type="ECO:0000313" key="7">
    <source>
        <dbReference type="EMBL" id="KAL2327173.1"/>
    </source>
</evidence>
<feature type="domain" description="TF-B3" evidence="6">
    <location>
        <begin position="1"/>
        <end position="87"/>
    </location>
</feature>
<dbReference type="CDD" id="cd10017">
    <property type="entry name" value="B3_DNA"/>
    <property type="match status" value="1"/>
</dbReference>
<dbReference type="SMART" id="SM01019">
    <property type="entry name" value="B3"/>
    <property type="match status" value="1"/>
</dbReference>
<proteinExistence type="predicted"/>
<dbReference type="GO" id="GO:0003677">
    <property type="term" value="F:DNA binding"/>
    <property type="evidence" value="ECO:0007669"/>
    <property type="project" value="UniProtKB-KW"/>
</dbReference>
<comment type="caution">
    <text evidence="7">The sequence shown here is derived from an EMBL/GenBank/DDBJ whole genome shotgun (WGS) entry which is preliminary data.</text>
</comment>
<keyword evidence="5" id="KW-0539">Nucleus</keyword>
<dbReference type="GO" id="GO:0005634">
    <property type="term" value="C:nucleus"/>
    <property type="evidence" value="ECO:0007669"/>
    <property type="project" value="UniProtKB-SubCell"/>
</dbReference>
<evidence type="ECO:0000259" key="6">
    <source>
        <dbReference type="PROSITE" id="PS50863"/>
    </source>
</evidence>
<dbReference type="InterPro" id="IPR044837">
    <property type="entry name" value="REM16-like"/>
</dbReference>
<dbReference type="AlphaFoldDB" id="A0ABD1LUK5"/>
<keyword evidence="2" id="KW-0805">Transcription regulation</keyword>
<evidence type="ECO:0000313" key="8">
    <source>
        <dbReference type="Proteomes" id="UP001603857"/>
    </source>
</evidence>
<dbReference type="EMBL" id="JBGMDY010000007">
    <property type="protein sequence ID" value="KAL2327173.1"/>
    <property type="molecule type" value="Genomic_DNA"/>
</dbReference>
<evidence type="ECO:0000256" key="1">
    <source>
        <dbReference type="ARBA" id="ARBA00004123"/>
    </source>
</evidence>
<gene>
    <name evidence="7" type="ORF">Fmac_020600</name>
</gene>
<accession>A0ABD1LUK5</accession>
<keyword evidence="4" id="KW-0804">Transcription</keyword>
<dbReference type="InterPro" id="IPR003340">
    <property type="entry name" value="B3_DNA-bd"/>
</dbReference>
<name>A0ABD1LUK5_9FABA</name>
<dbReference type="PANTHER" id="PTHR31391">
    <property type="entry name" value="B3 DOMAIN-CONTAINING PROTEIN OS11G0197600-RELATED"/>
    <property type="match status" value="1"/>
</dbReference>
<keyword evidence="8" id="KW-1185">Reference proteome</keyword>
<dbReference type="PANTHER" id="PTHR31391:SF4">
    <property type="entry name" value="B3 DOMAIN-CONTAINING PROTEIN OS03G0184500"/>
    <property type="match status" value="1"/>
</dbReference>
<organism evidence="7 8">
    <name type="scientific">Flemingia macrophylla</name>
    <dbReference type="NCBI Taxonomy" id="520843"/>
    <lineage>
        <taxon>Eukaryota</taxon>
        <taxon>Viridiplantae</taxon>
        <taxon>Streptophyta</taxon>
        <taxon>Embryophyta</taxon>
        <taxon>Tracheophyta</taxon>
        <taxon>Spermatophyta</taxon>
        <taxon>Magnoliopsida</taxon>
        <taxon>eudicotyledons</taxon>
        <taxon>Gunneridae</taxon>
        <taxon>Pentapetalae</taxon>
        <taxon>rosids</taxon>
        <taxon>fabids</taxon>
        <taxon>Fabales</taxon>
        <taxon>Fabaceae</taxon>
        <taxon>Papilionoideae</taxon>
        <taxon>50 kb inversion clade</taxon>
        <taxon>NPAAA clade</taxon>
        <taxon>indigoferoid/millettioid clade</taxon>
        <taxon>Phaseoleae</taxon>
        <taxon>Flemingia</taxon>
    </lineage>
</organism>
<dbReference type="Pfam" id="PF02362">
    <property type="entry name" value="B3"/>
    <property type="match status" value="1"/>
</dbReference>
<comment type="subcellular location">
    <subcellularLocation>
        <location evidence="1">Nucleus</location>
    </subcellularLocation>
</comment>
<evidence type="ECO:0000256" key="4">
    <source>
        <dbReference type="ARBA" id="ARBA00023163"/>
    </source>
</evidence>
<dbReference type="InterPro" id="IPR015300">
    <property type="entry name" value="DNA-bd_pseudobarrel_sf"/>
</dbReference>
<reference evidence="7 8" key="1">
    <citation type="submission" date="2024-08" db="EMBL/GenBank/DDBJ databases">
        <title>Insights into the chromosomal genome structure of Flemingia macrophylla.</title>
        <authorList>
            <person name="Ding Y."/>
            <person name="Zhao Y."/>
            <person name="Bi W."/>
            <person name="Wu M."/>
            <person name="Zhao G."/>
            <person name="Gong Y."/>
            <person name="Li W."/>
            <person name="Zhang P."/>
        </authorList>
    </citation>
    <scope>NUCLEOTIDE SEQUENCE [LARGE SCALE GENOMIC DNA]</scope>
    <source>
        <strain evidence="7">DYQJB</strain>
        <tissue evidence="7">Leaf</tissue>
    </source>
</reference>
<evidence type="ECO:0000256" key="2">
    <source>
        <dbReference type="ARBA" id="ARBA00023015"/>
    </source>
</evidence>
<dbReference type="PROSITE" id="PS50863">
    <property type="entry name" value="B3"/>
    <property type="match status" value="1"/>
</dbReference>
<evidence type="ECO:0000256" key="3">
    <source>
        <dbReference type="ARBA" id="ARBA00023125"/>
    </source>
</evidence>
<evidence type="ECO:0000256" key="5">
    <source>
        <dbReference type="ARBA" id="ARBA00023242"/>
    </source>
</evidence>